<proteinExistence type="predicted"/>
<dbReference type="PANTHER" id="PTHR43190">
    <property type="entry name" value="N-ACETYL-D-GLUCOSAMINE KINASE"/>
    <property type="match status" value="1"/>
</dbReference>
<evidence type="ECO:0000313" key="3">
    <source>
        <dbReference type="Proteomes" id="UP000617628"/>
    </source>
</evidence>
<dbReference type="CDD" id="cd24007">
    <property type="entry name" value="ASKHA_NBD_eukNAGK-like"/>
    <property type="match status" value="1"/>
</dbReference>
<protein>
    <recommendedName>
        <fullName evidence="1">ATPase BadF/BadG/BcrA/BcrD type domain-containing protein</fullName>
    </recommendedName>
</protein>
<dbReference type="Proteomes" id="UP000617628">
    <property type="component" value="Unassembled WGS sequence"/>
</dbReference>
<sequence length="276" mass="29045">MNPTTSANLYIGVDGGGTRTRATAMDENGNVLGSGVSSGSNPNNIGFSKAANSILDAIEGTQVSFNENTTLCLGIAGVASEEDREALRYELISAIPALESARLILTHDLAIAHHAAFQGAPGMILIGGTGSACYARDANGKSFRASGRNFHYDDPGSGYAIGRRAIDNKLLLSTDARESIAALAPRVIELASEGDLKALDILRIEAEHIAKLARLVFLEFSKSEPNPKLALSGGILKADTLYRASVIFELQRALPGIEIIDPQTTPERAAVELAKG</sequence>
<comment type="caution">
    <text evidence="2">The sequence shown here is derived from an EMBL/GenBank/DDBJ whole genome shotgun (WGS) entry which is preliminary data.</text>
</comment>
<evidence type="ECO:0000313" key="2">
    <source>
        <dbReference type="EMBL" id="MBK1876768.1"/>
    </source>
</evidence>
<reference evidence="2" key="1">
    <citation type="submission" date="2021-01" db="EMBL/GenBank/DDBJ databases">
        <title>Modified the classification status of verrucomicrobia.</title>
        <authorList>
            <person name="Feng X."/>
        </authorList>
    </citation>
    <scope>NUCLEOTIDE SEQUENCE</scope>
    <source>
        <strain evidence="2">KCTC 13126</strain>
    </source>
</reference>
<dbReference type="InterPro" id="IPR043129">
    <property type="entry name" value="ATPase_NBD"/>
</dbReference>
<feature type="domain" description="ATPase BadF/BadG/BcrA/BcrD type" evidence="1">
    <location>
        <begin position="11"/>
        <end position="274"/>
    </location>
</feature>
<dbReference type="InterPro" id="IPR002731">
    <property type="entry name" value="ATPase_BadF"/>
</dbReference>
<dbReference type="AlphaFoldDB" id="A0A934S0C4"/>
<accession>A0A934S0C4</accession>
<dbReference type="SUPFAM" id="SSF53067">
    <property type="entry name" value="Actin-like ATPase domain"/>
    <property type="match status" value="2"/>
</dbReference>
<dbReference type="InterPro" id="IPR052519">
    <property type="entry name" value="Euk-type_GlcNAc_Kinase"/>
</dbReference>
<dbReference type="RefSeq" id="WP_200354985.1">
    <property type="nucleotide sequence ID" value="NZ_JAENIL010000012.1"/>
</dbReference>
<keyword evidence="3" id="KW-1185">Reference proteome</keyword>
<evidence type="ECO:0000259" key="1">
    <source>
        <dbReference type="Pfam" id="PF01869"/>
    </source>
</evidence>
<dbReference type="Pfam" id="PF01869">
    <property type="entry name" value="BcrAD_BadFG"/>
    <property type="match status" value="1"/>
</dbReference>
<name>A0A934S0C4_9BACT</name>
<gene>
    <name evidence="2" type="ORF">JIN87_07810</name>
</gene>
<dbReference type="EMBL" id="JAENIL010000012">
    <property type="protein sequence ID" value="MBK1876768.1"/>
    <property type="molecule type" value="Genomic_DNA"/>
</dbReference>
<dbReference type="Gene3D" id="3.30.420.40">
    <property type="match status" value="2"/>
</dbReference>
<dbReference type="PANTHER" id="PTHR43190:SF3">
    <property type="entry name" value="N-ACETYL-D-GLUCOSAMINE KINASE"/>
    <property type="match status" value="1"/>
</dbReference>
<organism evidence="2 3">
    <name type="scientific">Pelagicoccus mobilis</name>
    <dbReference type="NCBI Taxonomy" id="415221"/>
    <lineage>
        <taxon>Bacteria</taxon>
        <taxon>Pseudomonadati</taxon>
        <taxon>Verrucomicrobiota</taxon>
        <taxon>Opitutia</taxon>
        <taxon>Puniceicoccales</taxon>
        <taxon>Pelagicoccaceae</taxon>
        <taxon>Pelagicoccus</taxon>
    </lineage>
</organism>